<accession>A0A1G5PLX5</accession>
<dbReference type="STRING" id="415747.SAMN03097708_00444"/>
<name>A0A1G5PLX5_9GAMM</name>
<proteinExistence type="inferred from homology"/>
<keyword evidence="4" id="KW-1185">Reference proteome</keyword>
<evidence type="ECO:0000256" key="2">
    <source>
        <dbReference type="RuleBase" id="RU003860"/>
    </source>
</evidence>
<protein>
    <submittedName>
        <fullName evidence="3">Acid stress-induced BolA-like protein IbaG/YrbA, predicted regulator of iron metabolism</fullName>
    </submittedName>
</protein>
<evidence type="ECO:0000313" key="3">
    <source>
        <dbReference type="EMBL" id="SCZ50555.1"/>
    </source>
</evidence>
<dbReference type="Pfam" id="PF01722">
    <property type="entry name" value="BolA"/>
    <property type="match status" value="1"/>
</dbReference>
<dbReference type="Proteomes" id="UP000199648">
    <property type="component" value="Unassembled WGS sequence"/>
</dbReference>
<comment type="similarity">
    <text evidence="1 2">Belongs to the BolA/IbaG family.</text>
</comment>
<dbReference type="PANTHER" id="PTHR46229:SF2">
    <property type="entry name" value="BOLA-LIKE PROTEIN 1"/>
    <property type="match status" value="1"/>
</dbReference>
<reference evidence="3 4" key="1">
    <citation type="submission" date="2016-10" db="EMBL/GenBank/DDBJ databases">
        <authorList>
            <person name="de Groot N.N."/>
        </authorList>
    </citation>
    <scope>NUCLEOTIDE SEQUENCE [LARGE SCALE GENOMIC DNA]</scope>
    <source>
        <strain evidence="3 4">HLD2</strain>
    </source>
</reference>
<dbReference type="AlphaFoldDB" id="A0A1G5PLX5"/>
<dbReference type="Gene3D" id="3.30.300.90">
    <property type="entry name" value="BolA-like"/>
    <property type="match status" value="1"/>
</dbReference>
<dbReference type="InterPro" id="IPR036065">
    <property type="entry name" value="BolA-like_sf"/>
</dbReference>
<dbReference type="InterPro" id="IPR050961">
    <property type="entry name" value="BolA/IbaG_stress_morph_reg"/>
</dbReference>
<evidence type="ECO:0000313" key="4">
    <source>
        <dbReference type="Proteomes" id="UP000199648"/>
    </source>
</evidence>
<dbReference type="RefSeq" id="WP_092992126.1">
    <property type="nucleotide sequence ID" value="NZ_FMWD01000001.1"/>
</dbReference>
<sequence>MEPEAVKDLIEAGLPGVDVTVQGDGSHFDVTAVGDVFDGKSMVEQQKMIYATLGERITSGEIHAINIKCYTPAQWATASKLKVD</sequence>
<dbReference type="PIRSF" id="PIRSF003113">
    <property type="entry name" value="BolA"/>
    <property type="match status" value="1"/>
</dbReference>
<dbReference type="EMBL" id="FMWD01000001">
    <property type="protein sequence ID" value="SCZ50555.1"/>
    <property type="molecule type" value="Genomic_DNA"/>
</dbReference>
<organism evidence="3 4">
    <name type="scientific">Thiohalomonas denitrificans</name>
    <dbReference type="NCBI Taxonomy" id="415747"/>
    <lineage>
        <taxon>Bacteria</taxon>
        <taxon>Pseudomonadati</taxon>
        <taxon>Pseudomonadota</taxon>
        <taxon>Gammaproteobacteria</taxon>
        <taxon>Thiohalomonadales</taxon>
        <taxon>Thiohalomonadaceae</taxon>
        <taxon>Thiohalomonas</taxon>
    </lineage>
</organism>
<gene>
    <name evidence="3" type="ORF">SAMN03097708_00444</name>
</gene>
<dbReference type="InterPro" id="IPR002634">
    <property type="entry name" value="BolA"/>
</dbReference>
<dbReference type="SUPFAM" id="SSF82657">
    <property type="entry name" value="BolA-like"/>
    <property type="match status" value="1"/>
</dbReference>
<dbReference type="OrthoDB" id="9812890at2"/>
<evidence type="ECO:0000256" key="1">
    <source>
        <dbReference type="ARBA" id="ARBA00005578"/>
    </source>
</evidence>
<dbReference type="PANTHER" id="PTHR46229">
    <property type="entry name" value="BOLA TRANSCRIPTION REGULATOR"/>
    <property type="match status" value="1"/>
</dbReference>